<feature type="transmembrane region" description="Helical" evidence="2">
    <location>
        <begin position="188"/>
        <end position="208"/>
    </location>
</feature>
<gene>
    <name evidence="3" type="ORF">HID58_015492</name>
</gene>
<reference evidence="3 4" key="1">
    <citation type="submission" date="2021-05" db="EMBL/GenBank/DDBJ databases">
        <title>Genome Assembly of Synthetic Allotetraploid Brassica napus Reveals Homoeologous Exchanges between Subgenomes.</title>
        <authorList>
            <person name="Davis J.T."/>
        </authorList>
    </citation>
    <scope>NUCLEOTIDE SEQUENCE [LARGE SCALE GENOMIC DNA]</scope>
    <source>
        <strain evidence="4">cv. Da-Ae</strain>
        <tissue evidence="3">Seedling</tissue>
    </source>
</reference>
<dbReference type="EMBL" id="JAGKQM010000004">
    <property type="protein sequence ID" value="KAH0929765.1"/>
    <property type="molecule type" value="Genomic_DNA"/>
</dbReference>
<accession>A0ABQ8DK85</accession>
<feature type="transmembrane region" description="Helical" evidence="2">
    <location>
        <begin position="214"/>
        <end position="234"/>
    </location>
</feature>
<keyword evidence="2" id="KW-1133">Transmembrane helix</keyword>
<name>A0ABQ8DK85_BRANA</name>
<sequence>NVDGTADVSGRNKRKHADRGAESRKKNVLCHLAASSKGNIDTDMKNFLEDLVQASFTTFGEKFCQQFSDRLGKIETEVTQLRTASERTEQFETVVTDRLGKIEAEVTQLRTSLVVTELVGKSDQASGPSLTKINSGPSTSKKGTAPSKKKAVKNQELKTADSCVNLPRAKVTQSSASDLSMGTQEIDLLSIIIISFNLVLLHFSFLLLVMLVSIIIISINFTLLHLPFLLLVMLSPLNNI</sequence>
<evidence type="ECO:0000313" key="3">
    <source>
        <dbReference type="EMBL" id="KAH0929765.1"/>
    </source>
</evidence>
<keyword evidence="2" id="KW-0472">Membrane</keyword>
<evidence type="ECO:0000256" key="1">
    <source>
        <dbReference type="SAM" id="MobiDB-lite"/>
    </source>
</evidence>
<keyword evidence="2" id="KW-0812">Transmembrane</keyword>
<feature type="compositionally biased region" description="Polar residues" evidence="1">
    <location>
        <begin position="123"/>
        <end position="142"/>
    </location>
</feature>
<evidence type="ECO:0000256" key="2">
    <source>
        <dbReference type="SAM" id="Phobius"/>
    </source>
</evidence>
<proteinExistence type="predicted"/>
<feature type="non-terminal residue" evidence="3">
    <location>
        <position position="1"/>
    </location>
</feature>
<evidence type="ECO:0000313" key="4">
    <source>
        <dbReference type="Proteomes" id="UP000824890"/>
    </source>
</evidence>
<organism evidence="3 4">
    <name type="scientific">Brassica napus</name>
    <name type="common">Rape</name>
    <dbReference type="NCBI Taxonomy" id="3708"/>
    <lineage>
        <taxon>Eukaryota</taxon>
        <taxon>Viridiplantae</taxon>
        <taxon>Streptophyta</taxon>
        <taxon>Embryophyta</taxon>
        <taxon>Tracheophyta</taxon>
        <taxon>Spermatophyta</taxon>
        <taxon>Magnoliopsida</taxon>
        <taxon>eudicotyledons</taxon>
        <taxon>Gunneridae</taxon>
        <taxon>Pentapetalae</taxon>
        <taxon>rosids</taxon>
        <taxon>malvids</taxon>
        <taxon>Brassicales</taxon>
        <taxon>Brassicaceae</taxon>
        <taxon>Brassiceae</taxon>
        <taxon>Brassica</taxon>
    </lineage>
</organism>
<keyword evidence="4" id="KW-1185">Reference proteome</keyword>
<feature type="region of interest" description="Disordered" evidence="1">
    <location>
        <begin position="1"/>
        <end position="22"/>
    </location>
</feature>
<dbReference type="Proteomes" id="UP000824890">
    <property type="component" value="Unassembled WGS sequence"/>
</dbReference>
<protein>
    <submittedName>
        <fullName evidence="3">Uncharacterized protein</fullName>
    </submittedName>
</protein>
<comment type="caution">
    <text evidence="3">The sequence shown here is derived from an EMBL/GenBank/DDBJ whole genome shotgun (WGS) entry which is preliminary data.</text>
</comment>
<feature type="region of interest" description="Disordered" evidence="1">
    <location>
        <begin position="123"/>
        <end position="151"/>
    </location>
</feature>